<feature type="active site" evidence="6">
    <location>
        <position position="48"/>
    </location>
</feature>
<organism evidence="9 10">
    <name type="scientific">Hathewaya histolytica</name>
    <name type="common">Clostridium histolyticum</name>
    <dbReference type="NCBI Taxonomy" id="1498"/>
    <lineage>
        <taxon>Bacteria</taxon>
        <taxon>Bacillati</taxon>
        <taxon>Bacillota</taxon>
        <taxon>Clostridia</taxon>
        <taxon>Eubacteriales</taxon>
        <taxon>Clostridiaceae</taxon>
        <taxon>Hathewaya</taxon>
    </lineage>
</organism>
<feature type="transmembrane region" description="Helical" evidence="7">
    <location>
        <begin position="20"/>
        <end position="39"/>
    </location>
</feature>
<evidence type="ECO:0000313" key="10">
    <source>
        <dbReference type="Proteomes" id="UP000308489"/>
    </source>
</evidence>
<feature type="active site" evidence="6">
    <location>
        <position position="89"/>
    </location>
</feature>
<evidence type="ECO:0000256" key="2">
    <source>
        <dbReference type="ARBA" id="ARBA00004401"/>
    </source>
</evidence>
<evidence type="ECO:0000256" key="6">
    <source>
        <dbReference type="PIRSR" id="PIRSR600223-1"/>
    </source>
</evidence>
<dbReference type="PROSITE" id="PS00760">
    <property type="entry name" value="SPASE_I_2"/>
    <property type="match status" value="1"/>
</dbReference>
<evidence type="ECO:0000256" key="1">
    <source>
        <dbReference type="ARBA" id="ARBA00000677"/>
    </source>
</evidence>
<evidence type="ECO:0000256" key="4">
    <source>
        <dbReference type="ARBA" id="ARBA00013208"/>
    </source>
</evidence>
<dbReference type="GO" id="GO:0006465">
    <property type="term" value="P:signal peptide processing"/>
    <property type="evidence" value="ECO:0007669"/>
    <property type="project" value="InterPro"/>
</dbReference>
<keyword evidence="5 7" id="KW-0378">Hydrolase</keyword>
<dbReference type="RefSeq" id="WP_138209275.1">
    <property type="nucleotide sequence ID" value="NZ_CBCRUQ010000009.1"/>
</dbReference>
<dbReference type="SUPFAM" id="SSF51306">
    <property type="entry name" value="LexA/Signal peptidase"/>
    <property type="match status" value="1"/>
</dbReference>
<dbReference type="InterPro" id="IPR019758">
    <property type="entry name" value="Pept_S26A_signal_pept_1_CS"/>
</dbReference>
<accession>A0A4U9R2D6</accession>
<dbReference type="EC" id="3.4.21.89" evidence="4 7"/>
<evidence type="ECO:0000313" key="9">
    <source>
        <dbReference type="EMBL" id="VTQ84103.1"/>
    </source>
</evidence>
<dbReference type="PANTHER" id="PTHR43390">
    <property type="entry name" value="SIGNAL PEPTIDASE I"/>
    <property type="match status" value="1"/>
</dbReference>
<dbReference type="OrthoDB" id="9802919at2"/>
<dbReference type="GO" id="GO:0004252">
    <property type="term" value="F:serine-type endopeptidase activity"/>
    <property type="evidence" value="ECO:0007669"/>
    <property type="project" value="InterPro"/>
</dbReference>
<comment type="subcellular location">
    <subcellularLocation>
        <location evidence="2">Cell membrane</location>
        <topology evidence="2">Single-pass type II membrane protein</topology>
    </subcellularLocation>
    <subcellularLocation>
        <location evidence="7">Membrane</location>
        <topology evidence="7">Single-pass type II membrane protein</topology>
    </subcellularLocation>
</comment>
<dbReference type="EMBL" id="LR590481">
    <property type="protein sequence ID" value="VTQ84103.1"/>
    <property type="molecule type" value="Genomic_DNA"/>
</dbReference>
<comment type="catalytic activity">
    <reaction evidence="1 7">
        <text>Cleavage of hydrophobic, N-terminal signal or leader sequences from secreted and periplasmic proteins.</text>
        <dbReference type="EC" id="3.4.21.89"/>
    </reaction>
</comment>
<dbReference type="AlphaFoldDB" id="A0A4U9R2D6"/>
<dbReference type="Proteomes" id="UP000308489">
    <property type="component" value="Chromosome 1"/>
</dbReference>
<comment type="similarity">
    <text evidence="3 7">Belongs to the peptidase S26 family.</text>
</comment>
<dbReference type="CDD" id="cd06530">
    <property type="entry name" value="S26_SPase_I"/>
    <property type="match status" value="1"/>
</dbReference>
<dbReference type="NCBIfam" id="TIGR02227">
    <property type="entry name" value="sigpep_I_bact"/>
    <property type="match status" value="1"/>
</dbReference>
<sequence length="180" mass="20922">MEDNKRKNTYNGFGYYFKEWFVPIIAAVVIATLINRFWFFNIKVPTESMYPAIVPGDRILVTRVYNKDKLKRGDIIVFHSDELKEDLIKRLIGLPGDKVKVNGDGSLYINGEKILEPYIVNQGDVKGEFVVPKDNFLFMGDNRKDSLDSRYWKNPYISKDKIMGKAQFVLTPFKRTGKLR</sequence>
<gene>
    <name evidence="9" type="primary">lepB_1</name>
    <name evidence="9" type="ORF">NCTC503_00477</name>
</gene>
<reference evidence="9 10" key="1">
    <citation type="submission" date="2019-05" db="EMBL/GenBank/DDBJ databases">
        <authorList>
            <consortium name="Pathogen Informatics"/>
        </authorList>
    </citation>
    <scope>NUCLEOTIDE SEQUENCE [LARGE SCALE GENOMIC DNA]</scope>
    <source>
        <strain evidence="9 10">NCTC503</strain>
    </source>
</reference>
<name>A0A4U9R2D6_HATHI</name>
<dbReference type="InterPro" id="IPR019533">
    <property type="entry name" value="Peptidase_S26"/>
</dbReference>
<dbReference type="InterPro" id="IPR036286">
    <property type="entry name" value="LexA/Signal_pep-like_sf"/>
</dbReference>
<proteinExistence type="inferred from homology"/>
<dbReference type="KEGG" id="hhw:NCTC503_00477"/>
<dbReference type="PROSITE" id="PS00761">
    <property type="entry name" value="SPASE_I_3"/>
    <property type="match status" value="1"/>
</dbReference>
<evidence type="ECO:0000259" key="8">
    <source>
        <dbReference type="Pfam" id="PF10502"/>
    </source>
</evidence>
<keyword evidence="7" id="KW-0645">Protease</keyword>
<feature type="domain" description="Peptidase S26" evidence="8">
    <location>
        <begin position="18"/>
        <end position="170"/>
    </location>
</feature>
<keyword evidence="7" id="KW-1133">Transmembrane helix</keyword>
<keyword evidence="7" id="KW-0812">Transmembrane</keyword>
<dbReference type="Gene3D" id="2.10.109.10">
    <property type="entry name" value="Umud Fragment, subunit A"/>
    <property type="match status" value="1"/>
</dbReference>
<dbReference type="InterPro" id="IPR000223">
    <property type="entry name" value="Pept_S26A_signal_pept_1"/>
</dbReference>
<dbReference type="PRINTS" id="PR00727">
    <property type="entry name" value="LEADERPTASE"/>
</dbReference>
<evidence type="ECO:0000256" key="7">
    <source>
        <dbReference type="RuleBase" id="RU362042"/>
    </source>
</evidence>
<keyword evidence="7" id="KW-0472">Membrane</keyword>
<dbReference type="GO" id="GO:0009003">
    <property type="term" value="F:signal peptidase activity"/>
    <property type="evidence" value="ECO:0007669"/>
    <property type="project" value="UniProtKB-EC"/>
</dbReference>
<evidence type="ECO:0000256" key="5">
    <source>
        <dbReference type="ARBA" id="ARBA00022801"/>
    </source>
</evidence>
<dbReference type="InterPro" id="IPR019757">
    <property type="entry name" value="Pept_S26A_signal_pept_1_Lys-AS"/>
</dbReference>
<keyword evidence="10" id="KW-1185">Reference proteome</keyword>
<protein>
    <recommendedName>
        <fullName evidence="4 7">Signal peptidase I</fullName>
        <ecNumber evidence="4 7">3.4.21.89</ecNumber>
    </recommendedName>
</protein>
<dbReference type="PANTHER" id="PTHR43390:SF1">
    <property type="entry name" value="CHLOROPLAST PROCESSING PEPTIDASE"/>
    <property type="match status" value="1"/>
</dbReference>
<dbReference type="GO" id="GO:0005886">
    <property type="term" value="C:plasma membrane"/>
    <property type="evidence" value="ECO:0007669"/>
    <property type="project" value="UniProtKB-SubCell"/>
</dbReference>
<evidence type="ECO:0000256" key="3">
    <source>
        <dbReference type="ARBA" id="ARBA00009370"/>
    </source>
</evidence>
<dbReference type="Pfam" id="PF10502">
    <property type="entry name" value="Peptidase_S26"/>
    <property type="match status" value="1"/>
</dbReference>